<dbReference type="Pfam" id="PF13545">
    <property type="entry name" value="HTH_Crp_2"/>
    <property type="match status" value="1"/>
</dbReference>
<dbReference type="GO" id="GO:0016301">
    <property type="term" value="F:kinase activity"/>
    <property type="evidence" value="ECO:0007669"/>
    <property type="project" value="UniProtKB-KW"/>
</dbReference>
<keyword evidence="6" id="KW-0808">Transferase</keyword>
<dbReference type="EMBL" id="FNFD01000014">
    <property type="protein sequence ID" value="SDL04411.1"/>
    <property type="molecule type" value="Genomic_DNA"/>
</dbReference>
<protein>
    <submittedName>
        <fullName evidence="6">cAMP-binding domain of CRP or a regulatory subunit of cAMP-dependent protein kinases</fullName>
    </submittedName>
</protein>
<evidence type="ECO:0000256" key="3">
    <source>
        <dbReference type="ARBA" id="ARBA00023163"/>
    </source>
</evidence>
<dbReference type="GO" id="GO:0003677">
    <property type="term" value="F:DNA binding"/>
    <property type="evidence" value="ECO:0007669"/>
    <property type="project" value="UniProtKB-KW"/>
</dbReference>
<dbReference type="PROSITE" id="PS51063">
    <property type="entry name" value="HTH_CRP_2"/>
    <property type="match status" value="1"/>
</dbReference>
<dbReference type="SUPFAM" id="SSF46785">
    <property type="entry name" value="Winged helix' DNA-binding domain"/>
    <property type="match status" value="1"/>
</dbReference>
<evidence type="ECO:0000313" key="6">
    <source>
        <dbReference type="EMBL" id="SDL04411.1"/>
    </source>
</evidence>
<feature type="domain" description="Cyclic nucleotide-binding" evidence="4">
    <location>
        <begin position="16"/>
        <end position="90"/>
    </location>
</feature>
<accession>A0A1G9GUQ8</accession>
<gene>
    <name evidence="6" type="ORF">SAMN05216186_11414</name>
</gene>
<evidence type="ECO:0000259" key="4">
    <source>
        <dbReference type="PROSITE" id="PS50042"/>
    </source>
</evidence>
<sequence length="238" mass="27394">MIQAPETREIILLHPLFRHLRREDQVRLLDAAHEQRHANEVMLLHQGQEAERFFLVLSGRVKLFRISADGQEKVVEIIQAGQTFAEAVMFMQHAVYPVCAQTLGPVHMISFPNRMMLQILSEHPQTCLHLLGHLSVRLHQRLGELETLTLQNATQRFALYLIQRLENRAVESAEIDLLLPKRLVAARLSMQPETLSRIMARLRQAGLIESRGRRIRIPSVGRLLDEFSESREISLRAV</sequence>
<evidence type="ECO:0000256" key="2">
    <source>
        <dbReference type="ARBA" id="ARBA00023125"/>
    </source>
</evidence>
<organism evidence="6 7">
    <name type="scientific">Pseudomonas indica</name>
    <dbReference type="NCBI Taxonomy" id="137658"/>
    <lineage>
        <taxon>Bacteria</taxon>
        <taxon>Pseudomonadati</taxon>
        <taxon>Pseudomonadota</taxon>
        <taxon>Gammaproteobacteria</taxon>
        <taxon>Pseudomonadales</taxon>
        <taxon>Pseudomonadaceae</taxon>
        <taxon>Pseudomonas</taxon>
    </lineage>
</organism>
<dbReference type="GO" id="GO:0005829">
    <property type="term" value="C:cytosol"/>
    <property type="evidence" value="ECO:0007669"/>
    <property type="project" value="TreeGrafter"/>
</dbReference>
<dbReference type="STRING" id="137658.SAMN05216186_11414"/>
<dbReference type="PANTHER" id="PTHR24567:SF68">
    <property type="entry name" value="DNA-BINDING TRANSCRIPTIONAL DUAL REGULATOR CRP"/>
    <property type="match status" value="1"/>
</dbReference>
<dbReference type="InterPro" id="IPR000595">
    <property type="entry name" value="cNMP-bd_dom"/>
</dbReference>
<dbReference type="SMART" id="SM00100">
    <property type="entry name" value="cNMP"/>
    <property type="match status" value="1"/>
</dbReference>
<keyword evidence="3" id="KW-0804">Transcription</keyword>
<keyword evidence="7" id="KW-1185">Reference proteome</keyword>
<proteinExistence type="predicted"/>
<dbReference type="InterPro" id="IPR036390">
    <property type="entry name" value="WH_DNA-bd_sf"/>
</dbReference>
<dbReference type="PROSITE" id="PS50042">
    <property type="entry name" value="CNMP_BINDING_3"/>
    <property type="match status" value="1"/>
</dbReference>
<dbReference type="InterPro" id="IPR014710">
    <property type="entry name" value="RmlC-like_jellyroll"/>
</dbReference>
<dbReference type="PANTHER" id="PTHR24567">
    <property type="entry name" value="CRP FAMILY TRANSCRIPTIONAL REGULATORY PROTEIN"/>
    <property type="match status" value="1"/>
</dbReference>
<feature type="domain" description="HTH crp-type" evidence="5">
    <location>
        <begin position="151"/>
        <end position="221"/>
    </location>
</feature>
<dbReference type="AlphaFoldDB" id="A0A1G9GUQ8"/>
<evidence type="ECO:0000256" key="1">
    <source>
        <dbReference type="ARBA" id="ARBA00023015"/>
    </source>
</evidence>
<keyword evidence="1" id="KW-0805">Transcription regulation</keyword>
<name>A0A1G9GUQ8_9PSED</name>
<dbReference type="Proteomes" id="UP000198706">
    <property type="component" value="Unassembled WGS sequence"/>
</dbReference>
<dbReference type="Pfam" id="PF00027">
    <property type="entry name" value="cNMP_binding"/>
    <property type="match status" value="1"/>
</dbReference>
<dbReference type="InterPro" id="IPR018490">
    <property type="entry name" value="cNMP-bd_dom_sf"/>
</dbReference>
<dbReference type="RefSeq" id="WP_084338085.1">
    <property type="nucleotide sequence ID" value="NZ_FNFD01000014.1"/>
</dbReference>
<dbReference type="SUPFAM" id="SSF51206">
    <property type="entry name" value="cAMP-binding domain-like"/>
    <property type="match status" value="1"/>
</dbReference>
<dbReference type="Gene3D" id="2.60.120.10">
    <property type="entry name" value="Jelly Rolls"/>
    <property type="match status" value="1"/>
</dbReference>
<dbReference type="GO" id="GO:0003700">
    <property type="term" value="F:DNA-binding transcription factor activity"/>
    <property type="evidence" value="ECO:0007669"/>
    <property type="project" value="TreeGrafter"/>
</dbReference>
<dbReference type="InterPro" id="IPR012318">
    <property type="entry name" value="HTH_CRP"/>
</dbReference>
<dbReference type="SMART" id="SM00419">
    <property type="entry name" value="HTH_CRP"/>
    <property type="match status" value="1"/>
</dbReference>
<evidence type="ECO:0000313" key="7">
    <source>
        <dbReference type="Proteomes" id="UP000198706"/>
    </source>
</evidence>
<evidence type="ECO:0000259" key="5">
    <source>
        <dbReference type="PROSITE" id="PS51063"/>
    </source>
</evidence>
<dbReference type="Gene3D" id="1.10.10.10">
    <property type="entry name" value="Winged helix-like DNA-binding domain superfamily/Winged helix DNA-binding domain"/>
    <property type="match status" value="1"/>
</dbReference>
<keyword evidence="6" id="KW-0418">Kinase</keyword>
<reference evidence="6 7" key="1">
    <citation type="submission" date="2016-10" db="EMBL/GenBank/DDBJ databases">
        <authorList>
            <person name="de Groot N.N."/>
        </authorList>
    </citation>
    <scope>NUCLEOTIDE SEQUENCE [LARGE SCALE GENOMIC DNA]</scope>
    <source>
        <strain evidence="6 7">JCM 21544</strain>
    </source>
</reference>
<dbReference type="InterPro" id="IPR036388">
    <property type="entry name" value="WH-like_DNA-bd_sf"/>
</dbReference>
<dbReference type="InterPro" id="IPR050397">
    <property type="entry name" value="Env_Response_Regulators"/>
</dbReference>
<dbReference type="CDD" id="cd00038">
    <property type="entry name" value="CAP_ED"/>
    <property type="match status" value="1"/>
</dbReference>
<keyword evidence="2" id="KW-0238">DNA-binding</keyword>